<evidence type="ECO:0000313" key="3">
    <source>
        <dbReference type="Proteomes" id="UP000019494"/>
    </source>
</evidence>
<accession>W9GN51</accession>
<sequence length="298" mass="30039">MVAVLVALVVGFAVPRQTVAAPEGAGPAVDAAERHVRRLRLVGLVLGGVVAVWLWGVDALGRGSMLAAVGFGLAFLVVMCVGELTNPVSRSARSDADLRRRRVGDYLPRRLSVLVAVTVVVLAALLIVGLVAGTADDLGRPGRALAWTTPTGGGSAGPWPGSFYAWPMLGALLVELALAGAALRIIAHRAQVVPSQAASEVDSALRSAAARGVVAATGVATAFPLGGLGVVMAITASNAVRGGAPGWLAVVVWVASAAVLLAVVTFSQSAASLLRSAAGRVVRDDTDERAEDLGAGAA</sequence>
<feature type="transmembrane region" description="Helical" evidence="1">
    <location>
        <begin position="111"/>
        <end position="132"/>
    </location>
</feature>
<gene>
    <name evidence="2" type="ORF">N864_04135</name>
</gene>
<reference evidence="3" key="1">
    <citation type="submission" date="2013-08" db="EMBL/GenBank/DDBJ databases">
        <title>Intrasporangium oryzae NRRL B-24470.</title>
        <authorList>
            <person name="Liu H."/>
            <person name="Wang G."/>
        </authorList>
    </citation>
    <scope>NUCLEOTIDE SEQUENCE [LARGE SCALE GENOMIC DNA]</scope>
    <source>
        <strain evidence="3">Q5-1</strain>
    </source>
</reference>
<feature type="transmembrane region" description="Helical" evidence="1">
    <location>
        <begin position="39"/>
        <end position="57"/>
    </location>
</feature>
<keyword evidence="1" id="KW-1133">Transmembrane helix</keyword>
<evidence type="ECO:0000256" key="1">
    <source>
        <dbReference type="SAM" id="Phobius"/>
    </source>
</evidence>
<dbReference type="Proteomes" id="UP000019494">
    <property type="component" value="Unassembled WGS sequence"/>
</dbReference>
<comment type="caution">
    <text evidence="2">The sequence shown here is derived from an EMBL/GenBank/DDBJ whole genome shotgun (WGS) entry which is preliminary data.</text>
</comment>
<organism evidence="2 3">
    <name type="scientific">Intrasporangium chromatireducens Q5-1</name>
    <dbReference type="NCBI Taxonomy" id="584657"/>
    <lineage>
        <taxon>Bacteria</taxon>
        <taxon>Bacillati</taxon>
        <taxon>Actinomycetota</taxon>
        <taxon>Actinomycetes</taxon>
        <taxon>Micrococcales</taxon>
        <taxon>Intrasporangiaceae</taxon>
        <taxon>Intrasporangium</taxon>
    </lineage>
</organism>
<protein>
    <submittedName>
        <fullName evidence="2">Uncharacterized protein</fullName>
    </submittedName>
</protein>
<feature type="transmembrane region" description="Helical" evidence="1">
    <location>
        <begin position="164"/>
        <end position="187"/>
    </location>
</feature>
<evidence type="ECO:0000313" key="2">
    <source>
        <dbReference type="EMBL" id="EWT07525.1"/>
    </source>
</evidence>
<keyword evidence="1" id="KW-0472">Membrane</keyword>
<keyword evidence="1" id="KW-0812">Transmembrane</keyword>
<name>W9GN51_9MICO</name>
<feature type="transmembrane region" description="Helical" evidence="1">
    <location>
        <begin position="246"/>
        <end position="266"/>
    </location>
</feature>
<dbReference type="AlphaFoldDB" id="W9GN51"/>
<feature type="transmembrane region" description="Helical" evidence="1">
    <location>
        <begin position="208"/>
        <end position="234"/>
    </location>
</feature>
<keyword evidence="3" id="KW-1185">Reference proteome</keyword>
<dbReference type="EMBL" id="AWQS01000010">
    <property type="protein sequence ID" value="EWT07525.1"/>
    <property type="molecule type" value="Genomic_DNA"/>
</dbReference>
<proteinExistence type="predicted"/>